<dbReference type="PANTHER" id="PTHR11538:SF26">
    <property type="entry name" value="FERREDOXIN-FOLD ANTICODON-BINDING DOMAIN-CONTAINING PROTEIN 1"/>
    <property type="match status" value="1"/>
</dbReference>
<organism evidence="3 4">
    <name type="scientific">Arxiozyma heterogenica</name>
    <dbReference type="NCBI Taxonomy" id="278026"/>
    <lineage>
        <taxon>Eukaryota</taxon>
        <taxon>Fungi</taxon>
        <taxon>Dikarya</taxon>
        <taxon>Ascomycota</taxon>
        <taxon>Saccharomycotina</taxon>
        <taxon>Saccharomycetes</taxon>
        <taxon>Saccharomycetales</taxon>
        <taxon>Saccharomycetaceae</taxon>
        <taxon>Arxiozyma</taxon>
    </lineage>
</organism>
<evidence type="ECO:0000259" key="2">
    <source>
        <dbReference type="Pfam" id="PF10354"/>
    </source>
</evidence>
<evidence type="ECO:0000313" key="4">
    <source>
        <dbReference type="Proteomes" id="UP001306508"/>
    </source>
</evidence>
<protein>
    <recommendedName>
        <fullName evidence="2">25S rRNA (uridine-N(3))-methyltransferase BMT5-like domain-containing protein</fullName>
    </recommendedName>
</protein>
<dbReference type="Proteomes" id="UP001306508">
    <property type="component" value="Unassembled WGS sequence"/>
</dbReference>
<evidence type="ECO:0000313" key="3">
    <source>
        <dbReference type="EMBL" id="KAK5780836.1"/>
    </source>
</evidence>
<gene>
    <name evidence="3" type="ORF">RI543_001962</name>
</gene>
<dbReference type="InterPro" id="IPR019446">
    <property type="entry name" value="BMT5-like"/>
</dbReference>
<comment type="caution">
    <text evidence="3">The sequence shown here is derived from an EMBL/GenBank/DDBJ whole genome shotgun (WGS) entry which is preliminary data.</text>
</comment>
<dbReference type="AlphaFoldDB" id="A0AAN8A8W3"/>
<dbReference type="GO" id="GO:0005737">
    <property type="term" value="C:cytoplasm"/>
    <property type="evidence" value="ECO:0007669"/>
    <property type="project" value="TreeGrafter"/>
</dbReference>
<accession>A0AAN8A8W3</accession>
<feature type="region of interest" description="Disordered" evidence="1">
    <location>
        <begin position="287"/>
        <end position="328"/>
    </location>
</feature>
<dbReference type="GO" id="GO:0070475">
    <property type="term" value="P:rRNA base methylation"/>
    <property type="evidence" value="ECO:0007669"/>
    <property type="project" value="InterPro"/>
</dbReference>
<proteinExistence type="predicted"/>
<keyword evidence="4" id="KW-1185">Reference proteome</keyword>
<feature type="region of interest" description="Disordered" evidence="1">
    <location>
        <begin position="214"/>
        <end position="235"/>
    </location>
</feature>
<evidence type="ECO:0000256" key="1">
    <source>
        <dbReference type="SAM" id="MobiDB-lite"/>
    </source>
</evidence>
<feature type="compositionally biased region" description="Basic and acidic residues" evidence="1">
    <location>
        <begin position="295"/>
        <end position="305"/>
    </location>
</feature>
<reference evidence="4" key="1">
    <citation type="submission" date="2023-07" db="EMBL/GenBank/DDBJ databases">
        <title>A draft genome of Kazachstania heterogenica Y-27499.</title>
        <authorList>
            <person name="Donic C."/>
            <person name="Kralova J.S."/>
            <person name="Fidel L."/>
            <person name="Ben-Dor S."/>
            <person name="Jung S."/>
        </authorList>
    </citation>
    <scope>NUCLEOTIDE SEQUENCE [LARGE SCALE GENOMIC DNA]</scope>
    <source>
        <strain evidence="4">Y27499</strain>
    </source>
</reference>
<dbReference type="GO" id="GO:0070042">
    <property type="term" value="F:rRNA (uridine-N3-)-methyltransferase activity"/>
    <property type="evidence" value="ECO:0007669"/>
    <property type="project" value="InterPro"/>
</dbReference>
<dbReference type="PANTHER" id="PTHR11538">
    <property type="entry name" value="PHENYLALANYL-TRNA SYNTHETASE"/>
    <property type="match status" value="1"/>
</dbReference>
<dbReference type="Pfam" id="PF10354">
    <property type="entry name" value="BMT5-like"/>
    <property type="match status" value="1"/>
</dbReference>
<name>A0AAN8A8W3_9SACH</name>
<dbReference type="EMBL" id="JAWIZZ010000040">
    <property type="protein sequence ID" value="KAK5780836.1"/>
    <property type="molecule type" value="Genomic_DNA"/>
</dbReference>
<feature type="domain" description="25S rRNA (uridine-N(3))-methyltransferase BMT5-like" evidence="2">
    <location>
        <begin position="73"/>
        <end position="288"/>
    </location>
</feature>
<sequence length="328" mass="37961">MARKLKGKSKPKGLKIALQNQLYQQKLANSHKKKQQNILNAKSQLSKKALEQRVRQQAKEANFIPFNKNETLLLIGEGDFSFAKSILIQGYIQPENLIVTSFDASVNELKLKYPHSFEDNYQYLVDLGVKIFFQIDGTNLIKTFKLSKHTPWKKIMGKQWHFKYLQNIMFNFPHTGKGIKDQDRNIADHQELVFGYFDSAKQLFKLVNSHVNRSKSNPTQGYQLNKETDTHNSASISEDGIGNIIISTFNGEPYDSWQVKLLAKKNGLVLNRSCKFYWANYPDYHHKRTNSEQSTTKRAEERDARTYIFKQSIRKKNKSNDDSDADSV</sequence>